<dbReference type="InterPro" id="IPR044068">
    <property type="entry name" value="CB"/>
</dbReference>
<reference evidence="8 9" key="1">
    <citation type="submission" date="2018-02" db="EMBL/GenBank/DDBJ databases">
        <title>Comparative genomes isolates from brazilian mangrove.</title>
        <authorList>
            <person name="Araujo J.E."/>
            <person name="Taketani R.G."/>
            <person name="Silva M.C.P."/>
            <person name="Loureco M.V."/>
            <person name="Andreote F.D."/>
        </authorList>
    </citation>
    <scope>NUCLEOTIDE SEQUENCE [LARGE SCALE GENOMIC DNA]</scope>
    <source>
        <strain evidence="8 9">HEX-2 MGV</strain>
    </source>
</reference>
<comment type="caution">
    <text evidence="8">The sequence shown here is derived from an EMBL/GenBank/DDBJ whole genome shotgun (WGS) entry which is preliminary data.</text>
</comment>
<dbReference type="Proteomes" id="UP000240009">
    <property type="component" value="Unassembled WGS sequence"/>
</dbReference>
<evidence type="ECO:0000256" key="5">
    <source>
        <dbReference type="PROSITE-ProRule" id="PRU01248"/>
    </source>
</evidence>
<dbReference type="InterPro" id="IPR050090">
    <property type="entry name" value="Tyrosine_recombinase_XerCD"/>
</dbReference>
<evidence type="ECO:0000256" key="4">
    <source>
        <dbReference type="ARBA" id="ARBA00023172"/>
    </source>
</evidence>
<dbReference type="PANTHER" id="PTHR30349:SF64">
    <property type="entry name" value="PROPHAGE INTEGRASE INTD-RELATED"/>
    <property type="match status" value="1"/>
</dbReference>
<dbReference type="Gene3D" id="1.10.150.130">
    <property type="match status" value="1"/>
</dbReference>
<gene>
    <name evidence="8" type="ORF">C5Y96_00050</name>
</gene>
<feature type="domain" description="Core-binding (CB)" evidence="7">
    <location>
        <begin position="80"/>
        <end position="169"/>
    </location>
</feature>
<proteinExistence type="inferred from homology"/>
<dbReference type="AlphaFoldDB" id="A0A2S8GC06"/>
<name>A0A2S8GC06_9BACT</name>
<evidence type="ECO:0000313" key="9">
    <source>
        <dbReference type="Proteomes" id="UP000240009"/>
    </source>
</evidence>
<dbReference type="SUPFAM" id="SSF56349">
    <property type="entry name" value="DNA breaking-rejoining enzymes"/>
    <property type="match status" value="1"/>
</dbReference>
<dbReference type="InterPro" id="IPR002104">
    <property type="entry name" value="Integrase_catalytic"/>
</dbReference>
<evidence type="ECO:0000256" key="3">
    <source>
        <dbReference type="ARBA" id="ARBA00023125"/>
    </source>
</evidence>
<dbReference type="InterPro" id="IPR010998">
    <property type="entry name" value="Integrase_recombinase_N"/>
</dbReference>
<keyword evidence="2" id="KW-0229">DNA integration</keyword>
<organism evidence="8 9">
    <name type="scientific">Blastopirellula marina</name>
    <dbReference type="NCBI Taxonomy" id="124"/>
    <lineage>
        <taxon>Bacteria</taxon>
        <taxon>Pseudomonadati</taxon>
        <taxon>Planctomycetota</taxon>
        <taxon>Planctomycetia</taxon>
        <taxon>Pirellulales</taxon>
        <taxon>Pirellulaceae</taxon>
        <taxon>Blastopirellula</taxon>
    </lineage>
</organism>
<dbReference type="InterPro" id="IPR013762">
    <property type="entry name" value="Integrase-like_cat_sf"/>
</dbReference>
<feature type="domain" description="Tyr recombinase" evidence="6">
    <location>
        <begin position="216"/>
        <end position="405"/>
    </location>
</feature>
<evidence type="ECO:0000313" key="8">
    <source>
        <dbReference type="EMBL" id="PQO41801.1"/>
    </source>
</evidence>
<dbReference type="CDD" id="cd00397">
    <property type="entry name" value="DNA_BRE_C"/>
    <property type="match status" value="1"/>
</dbReference>
<dbReference type="PANTHER" id="PTHR30349">
    <property type="entry name" value="PHAGE INTEGRASE-RELATED"/>
    <property type="match status" value="1"/>
</dbReference>
<evidence type="ECO:0000256" key="1">
    <source>
        <dbReference type="ARBA" id="ARBA00008857"/>
    </source>
</evidence>
<dbReference type="InterPro" id="IPR011010">
    <property type="entry name" value="DNA_brk_join_enz"/>
</dbReference>
<sequence>MASLELRGKKYAVIFRFGGLKFSRSLKTSSELEARSRLSRLEENLRLVEAGRLVVPDDADVATFLLSDGRINQKPQLLRLTLSELFEKFFQEIPENSLENNTLATMKIHQRHLVNKLGGKLDILRLSLSDLQGYVRARSQDDGQRGKKVGATTIKKEIATFRVVWNWAIDHKLVSGSFPNKGLRMPKTVEHPPFQTWDEIEPLVQGMEEVEAKAYWDCLYLRVEETEEILNFVQEQARHPFIYPMFVIAAHTGARRSEILRSQIGDIQRDTLLIREKKRRKGQESTRRVPISGRLRTALDDWLENHHPGGGHTFCFGEMARSRTRKSNVRPITGDEAQDHFNRTLQSSKWKVLRGWHCFRHSFISNLASQGVDQRLIDEFVGHTSEEIRRRYRHLLPDVKQAAIQSVFG</sequence>
<keyword evidence="4" id="KW-0233">DNA recombination</keyword>
<evidence type="ECO:0000259" key="6">
    <source>
        <dbReference type="PROSITE" id="PS51898"/>
    </source>
</evidence>
<evidence type="ECO:0000256" key="2">
    <source>
        <dbReference type="ARBA" id="ARBA00022908"/>
    </source>
</evidence>
<accession>A0A2S8GC06</accession>
<dbReference type="Pfam" id="PF00589">
    <property type="entry name" value="Phage_integrase"/>
    <property type="match status" value="1"/>
</dbReference>
<comment type="similarity">
    <text evidence="1">Belongs to the 'phage' integrase family.</text>
</comment>
<keyword evidence="3 5" id="KW-0238">DNA-binding</keyword>
<protein>
    <submittedName>
        <fullName evidence="8">Recombinase XerD</fullName>
    </submittedName>
</protein>
<dbReference type="PROSITE" id="PS51898">
    <property type="entry name" value="TYR_RECOMBINASE"/>
    <property type="match status" value="1"/>
</dbReference>
<dbReference type="EMBL" id="PUIA01000001">
    <property type="protein sequence ID" value="PQO41801.1"/>
    <property type="molecule type" value="Genomic_DNA"/>
</dbReference>
<dbReference type="GO" id="GO:0003677">
    <property type="term" value="F:DNA binding"/>
    <property type="evidence" value="ECO:0007669"/>
    <property type="project" value="UniProtKB-UniRule"/>
</dbReference>
<dbReference type="PROSITE" id="PS51900">
    <property type="entry name" value="CB"/>
    <property type="match status" value="1"/>
</dbReference>
<evidence type="ECO:0000259" key="7">
    <source>
        <dbReference type="PROSITE" id="PS51900"/>
    </source>
</evidence>
<dbReference type="GO" id="GO:0015074">
    <property type="term" value="P:DNA integration"/>
    <property type="evidence" value="ECO:0007669"/>
    <property type="project" value="UniProtKB-KW"/>
</dbReference>
<dbReference type="GO" id="GO:0006310">
    <property type="term" value="P:DNA recombination"/>
    <property type="evidence" value="ECO:0007669"/>
    <property type="project" value="UniProtKB-KW"/>
</dbReference>
<dbReference type="Gene3D" id="1.10.443.10">
    <property type="entry name" value="Intergrase catalytic core"/>
    <property type="match status" value="1"/>
</dbReference>